<dbReference type="PANTHER" id="PTHR30221">
    <property type="entry name" value="SMALL-CONDUCTANCE MECHANOSENSITIVE CHANNEL"/>
    <property type="match status" value="1"/>
</dbReference>
<dbReference type="PANTHER" id="PTHR30221:SF8">
    <property type="entry name" value="SMALL-CONDUCTANCE MECHANOSENSITIVE CHANNEL"/>
    <property type="match status" value="1"/>
</dbReference>
<keyword evidence="4 7" id="KW-0812">Transmembrane</keyword>
<evidence type="ECO:0000256" key="5">
    <source>
        <dbReference type="ARBA" id="ARBA00022989"/>
    </source>
</evidence>
<accession>A0ABT1CBH6</accession>
<dbReference type="Gene3D" id="3.30.70.100">
    <property type="match status" value="1"/>
</dbReference>
<evidence type="ECO:0000256" key="2">
    <source>
        <dbReference type="ARBA" id="ARBA00008017"/>
    </source>
</evidence>
<feature type="domain" description="Mechanosensitive ion channel transmembrane helices 2/3" evidence="10">
    <location>
        <begin position="89"/>
        <end position="130"/>
    </location>
</feature>
<keyword evidence="3" id="KW-1003">Cell membrane</keyword>
<dbReference type="InterPro" id="IPR049278">
    <property type="entry name" value="MS_channel_C"/>
</dbReference>
<keyword evidence="6 7" id="KW-0472">Membrane</keyword>
<evidence type="ECO:0000256" key="6">
    <source>
        <dbReference type="ARBA" id="ARBA00023136"/>
    </source>
</evidence>
<keyword evidence="7" id="KW-0813">Transport</keyword>
<evidence type="ECO:0000256" key="4">
    <source>
        <dbReference type="ARBA" id="ARBA00022692"/>
    </source>
</evidence>
<keyword evidence="7" id="KW-0407">Ion channel</keyword>
<keyword evidence="5 7" id="KW-1133">Transmembrane helix</keyword>
<evidence type="ECO:0000256" key="1">
    <source>
        <dbReference type="ARBA" id="ARBA00004651"/>
    </source>
</evidence>
<dbReference type="InterPro" id="IPR010920">
    <property type="entry name" value="LSM_dom_sf"/>
</dbReference>
<dbReference type="Pfam" id="PF00924">
    <property type="entry name" value="MS_channel_2nd"/>
    <property type="match status" value="1"/>
</dbReference>
<protein>
    <recommendedName>
        <fullName evidence="7">Small-conductance mechanosensitive channel</fullName>
    </recommendedName>
</protein>
<evidence type="ECO:0000256" key="3">
    <source>
        <dbReference type="ARBA" id="ARBA00022475"/>
    </source>
</evidence>
<comment type="similarity">
    <text evidence="2 7">Belongs to the MscS (TC 1.A.23) family.</text>
</comment>
<name>A0ABT1CBH6_9HYPH</name>
<dbReference type="Proteomes" id="UP001205906">
    <property type="component" value="Unassembled WGS sequence"/>
</dbReference>
<dbReference type="InterPro" id="IPR023408">
    <property type="entry name" value="MscS_beta-dom_sf"/>
</dbReference>
<dbReference type="EMBL" id="JAMXQS010000010">
    <property type="protein sequence ID" value="MCO6052048.1"/>
    <property type="molecule type" value="Genomic_DNA"/>
</dbReference>
<evidence type="ECO:0000259" key="9">
    <source>
        <dbReference type="Pfam" id="PF21082"/>
    </source>
</evidence>
<organism evidence="11 12">
    <name type="scientific">Mesorhizobium liriopis</name>
    <dbReference type="NCBI Taxonomy" id="2953882"/>
    <lineage>
        <taxon>Bacteria</taxon>
        <taxon>Pseudomonadati</taxon>
        <taxon>Pseudomonadota</taxon>
        <taxon>Alphaproteobacteria</taxon>
        <taxon>Hyphomicrobiales</taxon>
        <taxon>Phyllobacteriaceae</taxon>
        <taxon>Mesorhizobium</taxon>
    </lineage>
</organism>
<evidence type="ECO:0000313" key="12">
    <source>
        <dbReference type="Proteomes" id="UP001205906"/>
    </source>
</evidence>
<gene>
    <name evidence="11" type="ORF">NGM99_19875</name>
</gene>
<proteinExistence type="inferred from homology"/>
<dbReference type="InterPro" id="IPR049142">
    <property type="entry name" value="MS_channel_1st"/>
</dbReference>
<evidence type="ECO:0000313" key="11">
    <source>
        <dbReference type="EMBL" id="MCO6052048.1"/>
    </source>
</evidence>
<comment type="function">
    <text evidence="7">Mechanosensitive channel that participates in the regulation of osmotic pressure changes within the cell, opening in response to stretch forces in the membrane lipid bilayer, without the need for other proteins. Contributes to normal resistance to hypoosmotic shock. Forms an ion channel of 1.0 nanosiemens conductance with a slight preference for anions.</text>
</comment>
<dbReference type="Pfam" id="PF05552">
    <property type="entry name" value="MS_channel_1st_1"/>
    <property type="match status" value="1"/>
</dbReference>
<dbReference type="InterPro" id="IPR008910">
    <property type="entry name" value="MSC_TM_helix"/>
</dbReference>
<dbReference type="InterPro" id="IPR011014">
    <property type="entry name" value="MscS_channel_TM-2"/>
</dbReference>
<evidence type="ECO:0000256" key="7">
    <source>
        <dbReference type="RuleBase" id="RU369025"/>
    </source>
</evidence>
<feature type="domain" description="Mechanosensitive ion channel MscS" evidence="8">
    <location>
        <begin position="132"/>
        <end position="198"/>
    </location>
</feature>
<feature type="transmembrane region" description="Helical" evidence="7">
    <location>
        <begin position="44"/>
        <end position="69"/>
    </location>
</feature>
<keyword evidence="12" id="KW-1185">Reference proteome</keyword>
<feature type="transmembrane region" description="Helical" evidence="7">
    <location>
        <begin position="114"/>
        <end position="145"/>
    </location>
</feature>
<dbReference type="Gene3D" id="2.30.30.60">
    <property type="match status" value="1"/>
</dbReference>
<keyword evidence="7" id="KW-0997">Cell inner membrane</keyword>
<comment type="caution">
    <text evidence="7">Lacks conserved residue(s) required for the propagation of feature annotation.</text>
</comment>
<dbReference type="Pfam" id="PF21082">
    <property type="entry name" value="MS_channel_3rd"/>
    <property type="match status" value="1"/>
</dbReference>
<evidence type="ECO:0000259" key="10">
    <source>
        <dbReference type="Pfam" id="PF21088"/>
    </source>
</evidence>
<comment type="subcellular location">
    <subcellularLocation>
        <location evidence="7">Cell inner membrane</location>
        <topology evidence="7">Multi-pass membrane protein</topology>
    </subcellularLocation>
    <subcellularLocation>
        <location evidence="1">Cell membrane</location>
        <topology evidence="1">Multi-pass membrane protein</topology>
    </subcellularLocation>
</comment>
<dbReference type="InterPro" id="IPR011066">
    <property type="entry name" value="MscS_channel_C_sf"/>
</dbReference>
<dbReference type="InterPro" id="IPR006685">
    <property type="entry name" value="MscS_channel_2nd"/>
</dbReference>
<sequence>MAGFANLSQAARTWSIGFMEFDPQNAFNNAGAVLRQLSALLVSYSLSFVGAVLLLVIGYLVAGLVERWLNAALAHIHGFDLTLRNFFSKIARYAILVLVFIMVLGQFGVQTASIIAAIGAVGLAIGLALQGTLQNIAAGVMLLVLRPFRIGEDVQVGSIRGTINEIGLFATSLHTSDGLYILAPNSSLWSQPVTNYTRNQTRSNAITVRIKPDADIDQAQRALIRLAQSDSRVLADKTPSASVSEVADDAVTLTLTYWTAVGDFGGTKNDLTKRAKLTLDQQGLSKV</sequence>
<feature type="transmembrane region" description="Helical" evidence="7">
    <location>
        <begin position="90"/>
        <end position="108"/>
    </location>
</feature>
<comment type="subunit">
    <text evidence="7">Homoheptamer.</text>
</comment>
<feature type="domain" description="Mechanosensitive ion channel MscS C-terminal" evidence="9">
    <location>
        <begin position="207"/>
        <end position="284"/>
    </location>
</feature>
<evidence type="ECO:0000259" key="8">
    <source>
        <dbReference type="Pfam" id="PF00924"/>
    </source>
</evidence>
<comment type="caution">
    <text evidence="11">The sequence shown here is derived from an EMBL/GenBank/DDBJ whole genome shotgun (WGS) entry which is preliminary data.</text>
</comment>
<dbReference type="Pfam" id="PF21088">
    <property type="entry name" value="MS_channel_1st"/>
    <property type="match status" value="1"/>
</dbReference>
<dbReference type="SUPFAM" id="SSF82861">
    <property type="entry name" value="Mechanosensitive channel protein MscS (YggB), transmembrane region"/>
    <property type="match status" value="1"/>
</dbReference>
<keyword evidence="7" id="KW-0406">Ion transport</keyword>
<dbReference type="InterPro" id="IPR045275">
    <property type="entry name" value="MscS_archaea/bacteria_type"/>
</dbReference>
<dbReference type="SUPFAM" id="SSF50182">
    <property type="entry name" value="Sm-like ribonucleoproteins"/>
    <property type="match status" value="1"/>
</dbReference>
<dbReference type="SUPFAM" id="SSF82689">
    <property type="entry name" value="Mechanosensitive channel protein MscS (YggB), C-terminal domain"/>
    <property type="match status" value="1"/>
</dbReference>
<reference evidence="11 12" key="1">
    <citation type="submission" date="2022-06" db="EMBL/GenBank/DDBJ databases">
        <title>Mesorhizobium sp. strain RP14 Genome sequencing and assembly.</title>
        <authorList>
            <person name="Kim I."/>
        </authorList>
    </citation>
    <scope>NUCLEOTIDE SEQUENCE [LARGE SCALE GENOMIC DNA]</scope>
    <source>
        <strain evidence="12">RP14(2022)</strain>
    </source>
</reference>
<dbReference type="Gene3D" id="1.10.287.1260">
    <property type="match status" value="1"/>
</dbReference>
<dbReference type="RefSeq" id="WP_252822207.1">
    <property type="nucleotide sequence ID" value="NZ_JAMXQS010000010.1"/>
</dbReference>